<feature type="chain" id="PRO_5012755023" description="sn-glycerol-3-phosphate-binding periplasmic protein UgpB" evidence="9">
    <location>
        <begin position="25"/>
        <end position="450"/>
    </location>
</feature>
<evidence type="ECO:0000256" key="3">
    <source>
        <dbReference type="ARBA" id="ARBA00011557"/>
    </source>
</evidence>
<dbReference type="STRING" id="1827387.A4S15_10600"/>
<accession>A0A1W9HW60</accession>
<evidence type="ECO:0000313" key="11">
    <source>
        <dbReference type="Proteomes" id="UP000192872"/>
    </source>
</evidence>
<dbReference type="GO" id="GO:0042597">
    <property type="term" value="C:periplasmic space"/>
    <property type="evidence" value="ECO:0007669"/>
    <property type="project" value="UniProtKB-SubCell"/>
</dbReference>
<evidence type="ECO:0000313" key="10">
    <source>
        <dbReference type="EMBL" id="OQW51663.1"/>
    </source>
</evidence>
<keyword evidence="5" id="KW-0813">Transport</keyword>
<keyword evidence="6 9" id="KW-0732">Signal</keyword>
<evidence type="ECO:0000256" key="8">
    <source>
        <dbReference type="ARBA" id="ARBA00034473"/>
    </source>
</evidence>
<evidence type="ECO:0000256" key="4">
    <source>
        <dbReference type="ARBA" id="ARBA00017470"/>
    </source>
</evidence>
<reference evidence="10 11" key="1">
    <citation type="journal article" date="2017" name="Water Res.">
        <title>Comammox in drinking water systems.</title>
        <authorList>
            <person name="Wang Y."/>
            <person name="Ma L."/>
            <person name="Mao Y."/>
            <person name="Jiang X."/>
            <person name="Xia Y."/>
            <person name="Yu K."/>
            <person name="Li B."/>
            <person name="Zhang T."/>
        </authorList>
    </citation>
    <scope>NUCLEOTIDE SEQUENCE [LARGE SCALE GENOMIC DNA]</scope>
    <source>
        <strain evidence="10">SG_bin8</strain>
    </source>
</reference>
<dbReference type="Pfam" id="PF13416">
    <property type="entry name" value="SBP_bac_8"/>
    <property type="match status" value="1"/>
</dbReference>
<evidence type="ECO:0000256" key="7">
    <source>
        <dbReference type="ARBA" id="ARBA00022764"/>
    </source>
</evidence>
<feature type="signal peptide" evidence="9">
    <location>
        <begin position="1"/>
        <end position="24"/>
    </location>
</feature>
<name>A0A1W9HW60_9HYPH</name>
<dbReference type="AlphaFoldDB" id="A0A1W9HW60"/>
<dbReference type="Proteomes" id="UP000192872">
    <property type="component" value="Unassembled WGS sequence"/>
</dbReference>
<evidence type="ECO:0000256" key="1">
    <source>
        <dbReference type="ARBA" id="ARBA00004418"/>
    </source>
</evidence>
<dbReference type="InterPro" id="IPR006059">
    <property type="entry name" value="SBP"/>
</dbReference>
<dbReference type="SUPFAM" id="SSF53850">
    <property type="entry name" value="Periplasmic binding protein-like II"/>
    <property type="match status" value="1"/>
</dbReference>
<evidence type="ECO:0000256" key="5">
    <source>
        <dbReference type="ARBA" id="ARBA00022448"/>
    </source>
</evidence>
<dbReference type="EMBL" id="LWDL01000018">
    <property type="protein sequence ID" value="OQW51663.1"/>
    <property type="molecule type" value="Genomic_DNA"/>
</dbReference>
<organism evidence="10 11">
    <name type="scientific">Candidatus Raskinella chloraquaticus</name>
    <dbReference type="NCBI Taxonomy" id="1951219"/>
    <lineage>
        <taxon>Bacteria</taxon>
        <taxon>Pseudomonadati</taxon>
        <taxon>Pseudomonadota</taxon>
        <taxon>Alphaproteobacteria</taxon>
        <taxon>Hyphomicrobiales</taxon>
        <taxon>Phreatobacteraceae</taxon>
        <taxon>Candidatus Raskinella</taxon>
    </lineage>
</organism>
<dbReference type="RefSeq" id="WP_376801997.1">
    <property type="nucleotide sequence ID" value="NZ_DBNB01000034.1"/>
</dbReference>
<comment type="similarity">
    <text evidence="2">Belongs to the bacterial solute-binding protein 1 family.</text>
</comment>
<comment type="caution">
    <text evidence="10">The sequence shown here is derived from an EMBL/GenBank/DDBJ whole genome shotgun (WGS) entry which is preliminary data.</text>
</comment>
<comment type="subcellular location">
    <subcellularLocation>
        <location evidence="1">Periplasm</location>
    </subcellularLocation>
</comment>
<dbReference type="InterPro" id="IPR050490">
    <property type="entry name" value="Bact_solute-bd_prot1"/>
</dbReference>
<protein>
    <recommendedName>
        <fullName evidence="4">sn-glycerol-3-phosphate-binding periplasmic protein UgpB</fullName>
    </recommendedName>
</protein>
<sequence length="450" mass="48423">MALFHRRGLAALVLTLALTGSAHAQQKVSIDFWHGLPQPLGGLLEQVVAGFNASQAQYEIKPSFRGSYPETMVSSIAAFRAGNAPHIVQMFEVGTATMMAARGAVKPVHELLAEAGVALDTNDYLPAIRGYYSTTDGKLMSMPFNSSTSIMFYNKEAFRKAGLDPEKAPATWAELRAAAKKIKESGASACAFTSSWPTWTQIEQVGAIHNVGVASKANGFGGPDATLDLTNPLFVRHLTTLVEMAKEGTYRYGGRDGAGDALFASGECAITHASSGARARYLKEVPGGIANIGFAFLPYYSEVTATPNNTVIGGASFWVMNAGPNKVRAREELTGIAEFFKYISRVDIASKWHIDTGYLPITKSAFEAVKATGYYDKNPGADIPITELLRGTMTANSMGFRLGNFAEIRVAIQEEMERAIQGQQTPAAALEAANKRGNEILRAFERANRS</sequence>
<dbReference type="PANTHER" id="PTHR43649:SF31">
    <property type="entry name" value="SN-GLYCEROL-3-PHOSPHATE-BINDING PERIPLASMIC PROTEIN UGPB"/>
    <property type="match status" value="1"/>
</dbReference>
<gene>
    <name evidence="10" type="ORF">A4S15_10600</name>
</gene>
<evidence type="ECO:0000256" key="2">
    <source>
        <dbReference type="ARBA" id="ARBA00008520"/>
    </source>
</evidence>
<keyword evidence="7" id="KW-0574">Periplasm</keyword>
<dbReference type="NCBIfam" id="NF008211">
    <property type="entry name" value="PRK10974.1"/>
    <property type="match status" value="1"/>
</dbReference>
<proteinExistence type="inferred from homology"/>
<dbReference type="CDD" id="cd14748">
    <property type="entry name" value="PBP2_UgpB"/>
    <property type="match status" value="1"/>
</dbReference>
<comment type="subunit">
    <text evidence="3">The complex is composed of two ATP-binding proteins (UgpC), two transmembrane proteins (UgpA and UgpE) and a solute-binding protein (UgpB).</text>
</comment>
<evidence type="ECO:0000256" key="6">
    <source>
        <dbReference type="ARBA" id="ARBA00022729"/>
    </source>
</evidence>
<comment type="function">
    <text evidence="8">Part of the ABC transporter complex UgpBAEC involved in sn-glycerol-3-phosphate (G3P) import. Binds G3P.</text>
</comment>
<dbReference type="PANTHER" id="PTHR43649">
    <property type="entry name" value="ARABINOSE-BINDING PROTEIN-RELATED"/>
    <property type="match status" value="1"/>
</dbReference>
<evidence type="ECO:0000256" key="9">
    <source>
        <dbReference type="SAM" id="SignalP"/>
    </source>
</evidence>
<dbReference type="Gene3D" id="3.40.190.10">
    <property type="entry name" value="Periplasmic binding protein-like II"/>
    <property type="match status" value="2"/>
</dbReference>